<dbReference type="SUPFAM" id="SSF48592">
    <property type="entry name" value="GroEL equatorial domain-like"/>
    <property type="match status" value="1"/>
</dbReference>
<organism evidence="5">
    <name type="scientific">marine sediment metagenome</name>
    <dbReference type="NCBI Taxonomy" id="412755"/>
    <lineage>
        <taxon>unclassified sequences</taxon>
        <taxon>metagenomes</taxon>
        <taxon>ecological metagenomes</taxon>
    </lineage>
</organism>
<evidence type="ECO:0000256" key="4">
    <source>
        <dbReference type="SAM" id="MobiDB-lite"/>
    </source>
</evidence>
<feature type="region of interest" description="Disordered" evidence="4">
    <location>
        <begin position="161"/>
        <end position="181"/>
    </location>
</feature>
<evidence type="ECO:0000313" key="5">
    <source>
        <dbReference type="EMBL" id="GAI42467.1"/>
    </source>
</evidence>
<reference evidence="5" key="1">
    <citation type="journal article" date="2014" name="Front. Microbiol.">
        <title>High frequency of phylogenetically diverse reductive dehalogenase-homologous genes in deep subseafloor sedimentary metagenomes.</title>
        <authorList>
            <person name="Kawai M."/>
            <person name="Futagami T."/>
            <person name="Toyoda A."/>
            <person name="Takaki Y."/>
            <person name="Nishi S."/>
            <person name="Hori S."/>
            <person name="Arai W."/>
            <person name="Tsubouchi T."/>
            <person name="Morono Y."/>
            <person name="Uchiyama I."/>
            <person name="Ito T."/>
            <person name="Fujiyama A."/>
            <person name="Inagaki F."/>
            <person name="Takami H."/>
        </authorList>
    </citation>
    <scope>NUCLEOTIDE SEQUENCE</scope>
    <source>
        <strain evidence="5">Expedition CK06-06</strain>
    </source>
</reference>
<dbReference type="AlphaFoldDB" id="X1NEN2"/>
<dbReference type="PANTHER" id="PTHR11353">
    <property type="entry name" value="CHAPERONIN"/>
    <property type="match status" value="1"/>
</dbReference>
<dbReference type="Gene3D" id="3.30.260.10">
    <property type="entry name" value="TCP-1-like chaperonin intermediate domain"/>
    <property type="match status" value="1"/>
</dbReference>
<evidence type="ECO:0000256" key="3">
    <source>
        <dbReference type="ARBA" id="ARBA00023186"/>
    </source>
</evidence>
<dbReference type="GO" id="GO:0140662">
    <property type="term" value="F:ATP-dependent protein folding chaperone"/>
    <property type="evidence" value="ECO:0007669"/>
    <property type="project" value="InterPro"/>
</dbReference>
<dbReference type="InterPro" id="IPR027413">
    <property type="entry name" value="GROEL-like_equatorial_sf"/>
</dbReference>
<keyword evidence="2" id="KW-0067">ATP-binding</keyword>
<dbReference type="GO" id="GO:0005524">
    <property type="term" value="F:ATP binding"/>
    <property type="evidence" value="ECO:0007669"/>
    <property type="project" value="UniProtKB-KW"/>
</dbReference>
<name>X1NEN2_9ZZZZ</name>
<gene>
    <name evidence="5" type="ORF">S06H3_39174</name>
</gene>
<evidence type="ECO:0008006" key="6">
    <source>
        <dbReference type="Google" id="ProtNLM"/>
    </source>
</evidence>
<proteinExistence type="predicted"/>
<dbReference type="InterPro" id="IPR017998">
    <property type="entry name" value="Chaperone_TCP-1"/>
</dbReference>
<comment type="caution">
    <text evidence="5">The sequence shown here is derived from an EMBL/GenBank/DDBJ whole genome shotgun (WGS) entry which is preliminary data.</text>
</comment>
<keyword evidence="1" id="KW-0547">Nucleotide-binding</keyword>
<protein>
    <recommendedName>
        <fullName evidence="6">Thermosome subunit</fullName>
    </recommendedName>
</protein>
<dbReference type="InterPro" id="IPR002423">
    <property type="entry name" value="Cpn60/GroEL/TCP-1"/>
</dbReference>
<dbReference type="EMBL" id="BARV01023936">
    <property type="protein sequence ID" value="GAI42467.1"/>
    <property type="molecule type" value="Genomic_DNA"/>
</dbReference>
<dbReference type="Pfam" id="PF00118">
    <property type="entry name" value="Cpn60_TCP1"/>
    <property type="match status" value="1"/>
</dbReference>
<sequence length="181" mass="19102">CNNPKALTIMIHGGTEHVIEEFERSIKDSLGDVTAALQEGKIVAGGGAIEIELAKNLRKEITIKGREQLAIEQFADAIENVPKILAENAGMDMIDTMTELKAKHDAGEANTGLNLFTGKIEDNLKSGIIEPLKIKTQAIKSASEVAMMILRIDDVVASGKTGGGMSPGGGMPPGMGGMPEY</sequence>
<dbReference type="InterPro" id="IPR027410">
    <property type="entry name" value="TCP-1-like_intermed_sf"/>
</dbReference>
<dbReference type="Gene3D" id="1.10.560.10">
    <property type="entry name" value="GroEL-like equatorial domain"/>
    <property type="match status" value="1"/>
</dbReference>
<keyword evidence="3" id="KW-0143">Chaperone</keyword>
<accession>X1NEN2</accession>
<evidence type="ECO:0000256" key="2">
    <source>
        <dbReference type="ARBA" id="ARBA00022840"/>
    </source>
</evidence>
<evidence type="ECO:0000256" key="1">
    <source>
        <dbReference type="ARBA" id="ARBA00022741"/>
    </source>
</evidence>
<dbReference type="PRINTS" id="PR00304">
    <property type="entry name" value="TCOMPLEXTCP1"/>
</dbReference>
<feature type="non-terminal residue" evidence="5">
    <location>
        <position position="1"/>
    </location>
</feature>